<dbReference type="GO" id="GO:0070403">
    <property type="term" value="F:NAD+ binding"/>
    <property type="evidence" value="ECO:0007669"/>
    <property type="project" value="TreeGrafter"/>
</dbReference>
<evidence type="ECO:0000256" key="1">
    <source>
        <dbReference type="ARBA" id="ARBA00023002"/>
    </source>
</evidence>
<evidence type="ECO:0000313" key="5">
    <source>
        <dbReference type="Proteomes" id="UP000238350"/>
    </source>
</evidence>
<dbReference type="GO" id="GO:0006571">
    <property type="term" value="P:tyrosine biosynthetic process"/>
    <property type="evidence" value="ECO:0007669"/>
    <property type="project" value="UniProtKB-UniRule"/>
</dbReference>
<dbReference type="PROSITE" id="PS51176">
    <property type="entry name" value="PDH_ADH"/>
    <property type="match status" value="1"/>
</dbReference>
<dbReference type="GO" id="GO:0008977">
    <property type="term" value="F:prephenate dehydrogenase (NAD+) activity"/>
    <property type="evidence" value="ECO:0007669"/>
    <property type="project" value="InterPro"/>
</dbReference>
<evidence type="ECO:0000256" key="2">
    <source>
        <dbReference type="PIRNR" id="PIRNR036510"/>
    </source>
</evidence>
<dbReference type="InterPro" id="IPR036291">
    <property type="entry name" value="NAD(P)-bd_dom_sf"/>
</dbReference>
<dbReference type="InterPro" id="IPR008927">
    <property type="entry name" value="6-PGluconate_DH-like_C_sf"/>
</dbReference>
<dbReference type="PANTHER" id="PTHR21363">
    <property type="entry name" value="PREPHENATE DEHYDROGENASE"/>
    <property type="match status" value="1"/>
</dbReference>
<comment type="catalytic activity">
    <reaction evidence="2">
        <text>prephenate + NADP(+) = 3-(4-hydroxyphenyl)pyruvate + CO2 + NADPH</text>
        <dbReference type="Rhea" id="RHEA:21640"/>
        <dbReference type="ChEBI" id="CHEBI:16526"/>
        <dbReference type="ChEBI" id="CHEBI:29934"/>
        <dbReference type="ChEBI" id="CHEBI:36242"/>
        <dbReference type="ChEBI" id="CHEBI:57783"/>
        <dbReference type="ChEBI" id="CHEBI:58349"/>
        <dbReference type="EC" id="1.3.1.13"/>
    </reaction>
</comment>
<keyword evidence="2" id="KW-0521">NADP</keyword>
<protein>
    <recommendedName>
        <fullName evidence="2">Prephenate dehydrogenase [NADP(+)]</fullName>
        <shortName evidence="2">PRDH</shortName>
        <ecNumber evidence="2">1.3.1.13</ecNumber>
    </recommendedName>
</protein>
<keyword evidence="2" id="KW-0057">Aromatic amino acid biosynthesis</keyword>
<dbReference type="InterPro" id="IPR046825">
    <property type="entry name" value="PDH_C"/>
</dbReference>
<organism evidence="4 5">
    <name type="scientific">Wickerhamiella sorbophila</name>
    <dbReference type="NCBI Taxonomy" id="45607"/>
    <lineage>
        <taxon>Eukaryota</taxon>
        <taxon>Fungi</taxon>
        <taxon>Dikarya</taxon>
        <taxon>Ascomycota</taxon>
        <taxon>Saccharomycotina</taxon>
        <taxon>Dipodascomycetes</taxon>
        <taxon>Dipodascales</taxon>
        <taxon>Trichomonascaceae</taxon>
        <taxon>Wickerhamiella</taxon>
    </lineage>
</organism>
<dbReference type="SUPFAM" id="SSF51735">
    <property type="entry name" value="NAD(P)-binding Rossmann-fold domains"/>
    <property type="match status" value="1"/>
</dbReference>
<dbReference type="InterPro" id="IPR012385">
    <property type="entry name" value="Prephenate_DH_fun"/>
</dbReference>
<gene>
    <name evidence="4" type="ORF">B9G98_00074</name>
</gene>
<keyword evidence="2" id="KW-0028">Amino-acid biosynthesis</keyword>
<evidence type="ECO:0000313" key="4">
    <source>
        <dbReference type="EMBL" id="PRT52454.1"/>
    </source>
</evidence>
<dbReference type="Gene3D" id="3.40.50.720">
    <property type="entry name" value="NAD(P)-binding Rossmann-like Domain"/>
    <property type="match status" value="1"/>
</dbReference>
<keyword evidence="1 2" id="KW-0560">Oxidoreductase</keyword>
<dbReference type="OrthoDB" id="5399569at2759"/>
<dbReference type="InterPro" id="IPR006115">
    <property type="entry name" value="6PGDH_NADP-bd"/>
</dbReference>
<dbReference type="FunFam" id="3.40.50.720:FF:000339">
    <property type="entry name" value="Prephenate dehydrogenase [NADP(+)]"/>
    <property type="match status" value="1"/>
</dbReference>
<dbReference type="Proteomes" id="UP000238350">
    <property type="component" value="Unassembled WGS sequence"/>
</dbReference>
<evidence type="ECO:0000259" key="3">
    <source>
        <dbReference type="PROSITE" id="PS51176"/>
    </source>
</evidence>
<sequence length="437" mass="49038">MSTVDKSKVVGIIGLGAMGKMYARRFSQAGWAVCASDLPANYETFKKEFEDTAIEILLDGHQVSRKADFIIYSVEASNIDKVVEMYGPSSKIGAIVGGQTSCKLPEINAFEKSLPPDVEIITVHSMHGPQVDPRGQPLVIIQHRAKDKSREFVENVMGCLNSRIVHLTADEHDSITADTQAVTHMAFLSMGTAWKANKQYPWAHARLAGGLENAKINIALRIYSNNYHVYAGLAITNPKAHDQTLQYASSVTELLKLIVAGKREQLKERLYAAKEYVFRRVNEDPSHSMLLPDELLGQFSLSKDVTGTARNPNSHLSILGIVDSWYQRKIVPYDHMICSTPLFRVLLGVTEFLFMTPGLLDQCIEDAFSTTSYRGDDIEFVIAARSWSTVVRNGDFEAYRIMFEDTQKYFQHMFPEATKLGNEMFKAINERQLKKAL</sequence>
<dbReference type="InterPro" id="IPR050812">
    <property type="entry name" value="Preph/Arog_dehydrog"/>
</dbReference>
<dbReference type="SUPFAM" id="SSF48179">
    <property type="entry name" value="6-phosphogluconate dehydrogenase C-terminal domain-like"/>
    <property type="match status" value="2"/>
</dbReference>
<dbReference type="PIRSF" id="PIRSF036510">
    <property type="entry name" value="PDH_fung"/>
    <property type="match status" value="1"/>
</dbReference>
<dbReference type="Pfam" id="PF20463">
    <property type="entry name" value="PDH_C"/>
    <property type="match status" value="1"/>
</dbReference>
<dbReference type="AlphaFoldDB" id="A0A2T0FBR5"/>
<accession>A0A2T0FBR5</accession>
<name>A0A2T0FBR5_9ASCO</name>
<reference evidence="4 5" key="1">
    <citation type="submission" date="2017-04" db="EMBL/GenBank/DDBJ databases">
        <title>Genome sequencing of [Candida] sorbophila.</title>
        <authorList>
            <person name="Ahn J.O."/>
        </authorList>
    </citation>
    <scope>NUCLEOTIDE SEQUENCE [LARGE SCALE GENOMIC DNA]</scope>
    <source>
        <strain evidence="4 5">DS02</strain>
    </source>
</reference>
<comment type="similarity">
    <text evidence="2">Belongs to the prephenate/arogenate dehydrogenase family.</text>
</comment>
<proteinExistence type="inferred from homology"/>
<dbReference type="Pfam" id="PF03446">
    <property type="entry name" value="NAD_binding_2"/>
    <property type="match status" value="1"/>
</dbReference>
<dbReference type="UniPathway" id="UPA00122">
    <property type="reaction ID" value="UER00962"/>
</dbReference>
<dbReference type="RefSeq" id="XP_024662400.1">
    <property type="nucleotide sequence ID" value="XM_024806632.1"/>
</dbReference>
<dbReference type="Gene3D" id="1.10.3660.10">
    <property type="entry name" value="6-phosphogluconate dehydrogenase C-terminal like domain"/>
    <property type="match status" value="2"/>
</dbReference>
<dbReference type="EC" id="1.3.1.13" evidence="2"/>
<comment type="caution">
    <text evidence="4">The sequence shown here is derived from an EMBL/GenBank/DDBJ whole genome shotgun (WGS) entry which is preliminary data.</text>
</comment>
<dbReference type="PANTHER" id="PTHR21363:SF0">
    <property type="entry name" value="PREPHENATE DEHYDROGENASE [NADP(+)]"/>
    <property type="match status" value="1"/>
</dbReference>
<keyword evidence="5" id="KW-1185">Reference proteome</keyword>
<comment type="pathway">
    <text evidence="2">Amino-acid biosynthesis; L-tyrosine biosynthesis; (4-hydroxyphenyl)pyruvate from prephenate (NADP(+) route): step 1/1.</text>
</comment>
<feature type="domain" description="Prephenate/arogenate dehydrogenase" evidence="3">
    <location>
        <begin position="8"/>
        <end position="288"/>
    </location>
</feature>
<dbReference type="STRING" id="45607.A0A2T0FBR5"/>
<keyword evidence="2" id="KW-0827">Tyrosine biosynthesis</keyword>
<dbReference type="InterPro" id="IPR003099">
    <property type="entry name" value="Prephen_DH"/>
</dbReference>
<dbReference type="GO" id="GO:0004665">
    <property type="term" value="F:prephenate dehydrogenase (NADP+) activity"/>
    <property type="evidence" value="ECO:0007669"/>
    <property type="project" value="UniProtKB-UniRule"/>
</dbReference>
<dbReference type="GeneID" id="36513823"/>
<dbReference type="EMBL" id="NDIQ01000001">
    <property type="protein sequence ID" value="PRT52454.1"/>
    <property type="molecule type" value="Genomic_DNA"/>
</dbReference>